<dbReference type="AlphaFoldDB" id="A0A841YH17"/>
<dbReference type="EMBL" id="JAARPY010000013">
    <property type="protein sequence ID" value="MBC1399556.1"/>
    <property type="molecule type" value="Genomic_DNA"/>
</dbReference>
<proteinExistence type="predicted"/>
<accession>A0A841YH17</accession>
<evidence type="ECO:0000313" key="1">
    <source>
        <dbReference type="EMBL" id="MBC1399556.1"/>
    </source>
</evidence>
<dbReference type="SUPFAM" id="SSF160379">
    <property type="entry name" value="SP0830-like"/>
    <property type="match status" value="1"/>
</dbReference>
<evidence type="ECO:0000313" key="2">
    <source>
        <dbReference type="Proteomes" id="UP000571128"/>
    </source>
</evidence>
<dbReference type="PANTHER" id="PTHR36439:SF1">
    <property type="entry name" value="DUF1697 DOMAIN-CONTAINING PROTEIN"/>
    <property type="match status" value="1"/>
</dbReference>
<dbReference type="PANTHER" id="PTHR36439">
    <property type="entry name" value="BLL4334 PROTEIN"/>
    <property type="match status" value="1"/>
</dbReference>
<reference evidence="1 2" key="1">
    <citation type="submission" date="2020-03" db="EMBL/GenBank/DDBJ databases">
        <title>Soil Listeria distribution.</title>
        <authorList>
            <person name="Liao J."/>
            <person name="Wiedmann M."/>
        </authorList>
    </citation>
    <scope>NUCLEOTIDE SEQUENCE [LARGE SCALE GENOMIC DNA]</scope>
    <source>
        <strain evidence="1 2">FSL L7-1645</strain>
    </source>
</reference>
<dbReference type="Gene3D" id="3.30.70.1280">
    <property type="entry name" value="SP0830-like domains"/>
    <property type="match status" value="1"/>
</dbReference>
<dbReference type="InterPro" id="IPR012545">
    <property type="entry name" value="DUF1697"/>
</dbReference>
<comment type="caution">
    <text evidence="1">The sequence shown here is derived from an EMBL/GenBank/DDBJ whole genome shotgun (WGS) entry which is preliminary data.</text>
</comment>
<gene>
    <name evidence="1" type="ORF">HB844_11790</name>
</gene>
<organism evidence="1 2">
    <name type="scientific">Listeria fleischmannii</name>
    <dbReference type="NCBI Taxonomy" id="1069827"/>
    <lineage>
        <taxon>Bacteria</taxon>
        <taxon>Bacillati</taxon>
        <taxon>Bacillota</taxon>
        <taxon>Bacilli</taxon>
        <taxon>Bacillales</taxon>
        <taxon>Listeriaceae</taxon>
        <taxon>Listeria</taxon>
    </lineage>
</organism>
<sequence>MKFVVLLRAINVGGHNKVKMAELRESLVKEGFRNVKTYIQSGNLILEASFSKQEVRGQIERHLNTYYAIQNATVVVLEESEYRHVLAQNPFTDLLETERLMIFYQNGKLDENEAEEQDASYVAKGQAIYVKMKTTKIHEVKTEKVIKTWTKEAVTGRNLKTSEKLLDLLN</sequence>
<dbReference type="PIRSF" id="PIRSF008502">
    <property type="entry name" value="UCP008502"/>
    <property type="match status" value="1"/>
</dbReference>
<dbReference type="RefSeq" id="WP_007547545.1">
    <property type="nucleotide sequence ID" value="NZ_JAARPY010000013.1"/>
</dbReference>
<dbReference type="Proteomes" id="UP000571128">
    <property type="component" value="Unassembled WGS sequence"/>
</dbReference>
<dbReference type="Pfam" id="PF08002">
    <property type="entry name" value="DUF1697"/>
    <property type="match status" value="1"/>
</dbReference>
<protein>
    <submittedName>
        <fullName evidence="1">DUF1697 domain-containing protein</fullName>
    </submittedName>
</protein>
<name>A0A841YH17_9LIST</name>